<dbReference type="RefSeq" id="YP_001876543.1">
    <property type="nucleotide sequence ID" value="NC_010653.1"/>
</dbReference>
<reference evidence="1" key="1">
    <citation type="journal article" date="2008" name="Mol. Biol. Evol.">
        <title>Mitochondrial genome evolution in the social amoebae.</title>
        <authorList>
            <person name="Heidel A.J."/>
            <person name="Gloeckner G."/>
        </authorList>
    </citation>
    <scope>NUCLEOTIDE SEQUENCE</scope>
    <source>
        <strain evidence="1">SH3</strain>
    </source>
</reference>
<evidence type="ECO:0000313" key="1">
    <source>
        <dbReference type="EMBL" id="ABX45217.1"/>
    </source>
</evidence>
<organism evidence="1">
    <name type="scientific">Cavenderia fasciculata</name>
    <name type="common">Slime mold</name>
    <name type="synonym">Dictyostelium fasciculatum</name>
    <dbReference type="NCBI Taxonomy" id="261658"/>
    <lineage>
        <taxon>Eukaryota</taxon>
        <taxon>Amoebozoa</taxon>
        <taxon>Evosea</taxon>
        <taxon>Eumycetozoa</taxon>
        <taxon>Dictyostelia</taxon>
        <taxon>Acytosteliales</taxon>
        <taxon>Cavenderiaceae</taxon>
        <taxon>Cavenderia</taxon>
    </lineage>
</organism>
<dbReference type="KEGG" id="dfa:Difao_mp33"/>
<geneLocation type="mitochondrion" evidence="1"/>
<protein>
    <submittedName>
        <fullName evidence="1">Mp26-like protein</fullName>
    </submittedName>
</protein>
<dbReference type="EMBL" id="EU275727">
    <property type="protein sequence ID" value="ABX45217.1"/>
    <property type="molecule type" value="Genomic_DNA"/>
</dbReference>
<dbReference type="GeneID" id="6276315"/>
<proteinExistence type="predicted"/>
<keyword evidence="1" id="KW-0496">Mitochondrion</keyword>
<dbReference type="InterPro" id="IPR009019">
    <property type="entry name" value="KH_sf_prok-type"/>
</dbReference>
<dbReference type="SUPFAM" id="SSF54814">
    <property type="entry name" value="Prokaryotic type KH domain (KH-domain type II)"/>
    <property type="match status" value="1"/>
</dbReference>
<gene>
    <name evidence="1" type="primary">oMp26</name>
</gene>
<dbReference type="GO" id="GO:0003723">
    <property type="term" value="F:RNA binding"/>
    <property type="evidence" value="ECO:0007669"/>
    <property type="project" value="InterPro"/>
</dbReference>
<sequence>MGHVVNPILLRIGVVNPWISASYSRKNNKRVKYIIEDFLIYNYIRNFFFNKVYLKVLANIKDSRLKFLEKLLLKKVKLKFSHLSIMRLNTTYQLNLFFFDKQLNKRKRVKRKKNKFTLRKQRSLELLKKYIRNLNVTLRNNKSGNYIRKTKDEILDLIKQVNLVRIQKNYNAYLGDLKASINDSNKVKQRYYLNLLLKTTYIIWKKVYNKINLGYLVNLKKIIIALAKKVKVQSTQMSQLLTKISLKNTKHFEIAYQLKKLKKRIFIYKAYVYLINLIVKLKYQRKTTKFVKTFKRFIELLNIMSSNVFNFFLSISKSIKRGKVVRILLKKIKVQFLKYKNIIKKIFVKRLALYKRRRKRKFSVHTRYFTRQNFTTVKGYSKTVRKHIRKKIRKKYRKYRKFKKIDFSVYKNYIKSDTFYSLMQPNTESAGVMDIFLNHIKYNTLTNDVQRNRKYSLGFSKYSDYRNYLNNNFYNAYEIQEKFKKEPLKMKRRQKKMLLALTSLFLKSFLKKRKRNKYIKQLLKLKKTDKKLQYTSMQNIDDLLYNGLNVKALYRFLSNKSLNTTLKNFRLFYILRLINHLMFNTKQVKKWLNLQKLSLSAVIKIRKKLKSILYKKLFVEYLKRVNYLKSVKVHNIKGLQKTYTLYDKNSKFLKLLKQKRLYATSEIKRKKYLFYFLRFRSSKLISKIQDYKFKYNKYKVLNLKKQKKKLRLFKERKEKKLKQLVLRKQLHAKKYKSFTKKSITNYKKYAKKYFLYKKLKQKNSNLTNNFMKRVLQTQKIVELNDLKKSLKSQVIRNNKKNKVKVIKSKFNLKVNAVLKRTFKEYSFKHKKSKIFKNTSKRGK</sequence>
<accession>B2XX95</accession>
<name>B2XX95_CACFS</name>
<dbReference type="AlphaFoldDB" id="B2XX95"/>